<evidence type="ECO:0000256" key="1">
    <source>
        <dbReference type="SAM" id="SignalP"/>
    </source>
</evidence>
<dbReference type="GO" id="GO:0016020">
    <property type="term" value="C:membrane"/>
    <property type="evidence" value="ECO:0007669"/>
    <property type="project" value="InterPro"/>
</dbReference>
<accession>A0A399R0U4</accession>
<feature type="domain" description="Porin" evidence="2">
    <location>
        <begin position="69"/>
        <end position="368"/>
    </location>
</feature>
<name>A0A399R0U4_9PROT</name>
<dbReference type="SUPFAM" id="SSF56935">
    <property type="entry name" value="Porins"/>
    <property type="match status" value="1"/>
</dbReference>
<dbReference type="InterPro" id="IPR033900">
    <property type="entry name" value="Gram_neg_porin_domain"/>
</dbReference>
<gene>
    <name evidence="3" type="ORF">D1224_07580</name>
</gene>
<dbReference type="Pfam" id="PF13609">
    <property type="entry name" value="Porin_4"/>
    <property type="match status" value="1"/>
</dbReference>
<dbReference type="GO" id="GO:0015288">
    <property type="term" value="F:porin activity"/>
    <property type="evidence" value="ECO:0007669"/>
    <property type="project" value="InterPro"/>
</dbReference>
<comment type="caution">
    <text evidence="3">The sequence shown here is derived from an EMBL/GenBank/DDBJ whole genome shotgun (WGS) entry which is preliminary data.</text>
</comment>
<reference evidence="3 4" key="1">
    <citation type="submission" date="2018-08" db="EMBL/GenBank/DDBJ databases">
        <title>Henriciella mobilis sp. nov., isolated from seawater.</title>
        <authorList>
            <person name="Cheng H."/>
            <person name="Wu Y.-H."/>
            <person name="Xu X.-W."/>
            <person name="Guo L.-L."/>
        </authorList>
    </citation>
    <scope>NUCLEOTIDE SEQUENCE [LARGE SCALE GENOMIC DNA]</scope>
    <source>
        <strain evidence="3 4">CCUG66934</strain>
    </source>
</reference>
<dbReference type="AlphaFoldDB" id="A0A399R0U4"/>
<proteinExistence type="predicted"/>
<dbReference type="Proteomes" id="UP000265431">
    <property type="component" value="Unassembled WGS sequence"/>
</dbReference>
<dbReference type="OrthoDB" id="6758483at2"/>
<evidence type="ECO:0000313" key="4">
    <source>
        <dbReference type="Proteomes" id="UP000265431"/>
    </source>
</evidence>
<evidence type="ECO:0000259" key="2">
    <source>
        <dbReference type="Pfam" id="PF13609"/>
    </source>
</evidence>
<dbReference type="InterPro" id="IPR023614">
    <property type="entry name" value="Porin_dom_sf"/>
</dbReference>
<dbReference type="Gene3D" id="2.40.160.10">
    <property type="entry name" value="Porin"/>
    <property type="match status" value="1"/>
</dbReference>
<sequence length="397" mass="42273">MCSARSNRLDALPMRSALLLSTAIFMAAPMPQAFALPLDIESDLEAATVVSLLDDKRADSEAVLYEISLDTEAETILQNGTELGARVTLRGQRDHPLRPGFAGDFGTGSALAGAYSGLSGGFDDVETGARGRVEAAYIRADGGYGELRIGKDRGVAARFFEGTPSALTYSAVANPYLDPTGLKINRTNHDVTGPSAKLSYASPRILGLRAGVSFTPEADGQNLDRSLSDATGQPGLENVVEAAANLSRTLRSSGIRIEASLAWSTAEPDDVAGLTRDRVETWSLGANIERDDTEFGISWLQSDNAFSGGDYSAWETGIAHDFGKTRVSLNYGEADDDLARLSSEGVSIAAKRELSDGFDVALSYQHERLGTPGSTRTSKGLVVEITLQADFFEMSRN</sequence>
<feature type="signal peptide" evidence="1">
    <location>
        <begin position="1"/>
        <end position="35"/>
    </location>
</feature>
<feature type="chain" id="PRO_5017413626" evidence="1">
    <location>
        <begin position="36"/>
        <end position="397"/>
    </location>
</feature>
<dbReference type="EMBL" id="QWGB01000005">
    <property type="protein sequence ID" value="RIJ24094.1"/>
    <property type="molecule type" value="Genomic_DNA"/>
</dbReference>
<organism evidence="3 4">
    <name type="scientific">Henriciella barbarensis</name>
    <dbReference type="NCBI Taxonomy" id="86342"/>
    <lineage>
        <taxon>Bacteria</taxon>
        <taxon>Pseudomonadati</taxon>
        <taxon>Pseudomonadota</taxon>
        <taxon>Alphaproteobacteria</taxon>
        <taxon>Hyphomonadales</taxon>
        <taxon>Hyphomonadaceae</taxon>
        <taxon>Henriciella</taxon>
    </lineage>
</organism>
<protein>
    <submittedName>
        <fullName evidence="3">Porin</fullName>
    </submittedName>
</protein>
<evidence type="ECO:0000313" key="3">
    <source>
        <dbReference type="EMBL" id="RIJ24094.1"/>
    </source>
</evidence>
<keyword evidence="1" id="KW-0732">Signal</keyword>
<keyword evidence="4" id="KW-1185">Reference proteome</keyword>